<dbReference type="RefSeq" id="WP_394830184.1">
    <property type="nucleotide sequence ID" value="NZ_CP089929.1"/>
</dbReference>
<feature type="transmembrane region" description="Helical" evidence="1">
    <location>
        <begin position="366"/>
        <end position="385"/>
    </location>
</feature>
<keyword evidence="1" id="KW-0812">Transmembrane</keyword>
<accession>A0ABZ2KWB3</accession>
<evidence type="ECO:0008006" key="4">
    <source>
        <dbReference type="Google" id="ProtNLM"/>
    </source>
</evidence>
<keyword evidence="3" id="KW-1185">Reference proteome</keyword>
<name>A0ABZ2KWB3_9BACT</name>
<keyword evidence="1" id="KW-0472">Membrane</keyword>
<feature type="transmembrane region" description="Helical" evidence="1">
    <location>
        <begin position="35"/>
        <end position="51"/>
    </location>
</feature>
<feature type="transmembrane region" description="Helical" evidence="1">
    <location>
        <begin position="71"/>
        <end position="90"/>
    </location>
</feature>
<proteinExistence type="predicted"/>
<dbReference type="EMBL" id="CP089983">
    <property type="protein sequence ID" value="WXB00582.1"/>
    <property type="molecule type" value="Genomic_DNA"/>
</dbReference>
<evidence type="ECO:0000313" key="3">
    <source>
        <dbReference type="Proteomes" id="UP001374803"/>
    </source>
</evidence>
<evidence type="ECO:0000313" key="2">
    <source>
        <dbReference type="EMBL" id="WXB00582.1"/>
    </source>
</evidence>
<feature type="transmembrane region" description="Helical" evidence="1">
    <location>
        <begin position="307"/>
        <end position="328"/>
    </location>
</feature>
<feature type="transmembrane region" description="Helical" evidence="1">
    <location>
        <begin position="264"/>
        <end position="287"/>
    </location>
</feature>
<feature type="transmembrane region" description="Helical" evidence="1">
    <location>
        <begin position="340"/>
        <end position="360"/>
    </location>
</feature>
<dbReference type="Proteomes" id="UP001374803">
    <property type="component" value="Chromosome"/>
</dbReference>
<organism evidence="2 3">
    <name type="scientific">Pendulispora rubella</name>
    <dbReference type="NCBI Taxonomy" id="2741070"/>
    <lineage>
        <taxon>Bacteria</taxon>
        <taxon>Pseudomonadati</taxon>
        <taxon>Myxococcota</taxon>
        <taxon>Myxococcia</taxon>
        <taxon>Myxococcales</taxon>
        <taxon>Sorangiineae</taxon>
        <taxon>Pendulisporaceae</taxon>
        <taxon>Pendulispora</taxon>
    </lineage>
</organism>
<reference evidence="2" key="1">
    <citation type="submission" date="2021-12" db="EMBL/GenBank/DDBJ databases">
        <title>Discovery of the Pendulisporaceae a myxobacterial family with distinct sporulation behavior and unique specialized metabolism.</title>
        <authorList>
            <person name="Garcia R."/>
            <person name="Popoff A."/>
            <person name="Bader C.D."/>
            <person name="Loehr J."/>
            <person name="Walesch S."/>
            <person name="Walt C."/>
            <person name="Boldt J."/>
            <person name="Bunk B."/>
            <person name="Haeckl F.J.F.P.J."/>
            <person name="Gunesch A.P."/>
            <person name="Birkelbach J."/>
            <person name="Nuebel U."/>
            <person name="Pietschmann T."/>
            <person name="Bach T."/>
            <person name="Mueller R."/>
        </authorList>
    </citation>
    <scope>NUCLEOTIDE SEQUENCE</scope>
    <source>
        <strain evidence="2">MSr11367</strain>
    </source>
</reference>
<sequence length="393" mass="42061">MMLRTATSTRNEIGLALATVSFASFAKLMAYLPSWGLLLYGACAAGVLACARRKLLSPAAPRPSDRRVHQCVATVLLVLTVLVLVVHPMLELWTAKHDGAGSDRDEALEQAALALVRSGRPYEIVLSTGHPISPLPGELILALPFVLVGASGLQNIAWLGLYYATLSVTLSSSWPAALGLFGMLLLAPGVVHEIVTAGDLLASSVAIATGCMWLVLQARRPSSLGRVFALGALFGVMLSSRFTYLLIVPLVFATLVRIRGMRTAWLVSAGMAIGFIAVTAPFLPWASGTFGPSHIFEKVNLISEVPRASWLIAGISCAHSVLASWRILRGDAERLFAQATYVLLTPVLLTVLLCSFELGIDAVVQFGWYALWCVPFATVTLARVIPRGYTPPQ</sequence>
<gene>
    <name evidence="2" type="ORF">LVJ94_27120</name>
</gene>
<feature type="transmembrane region" description="Helical" evidence="1">
    <location>
        <begin position="228"/>
        <end position="252"/>
    </location>
</feature>
<protein>
    <recommendedName>
        <fullName evidence="4">Glycosyltransferase RgtA/B/C/D-like domain-containing protein</fullName>
    </recommendedName>
</protein>
<keyword evidence="1" id="KW-1133">Transmembrane helix</keyword>
<evidence type="ECO:0000256" key="1">
    <source>
        <dbReference type="SAM" id="Phobius"/>
    </source>
</evidence>
<feature type="transmembrane region" description="Helical" evidence="1">
    <location>
        <begin position="161"/>
        <end position="187"/>
    </location>
</feature>